<proteinExistence type="inferred from homology"/>
<dbReference type="Pfam" id="PF13347">
    <property type="entry name" value="MFS_2"/>
    <property type="match status" value="1"/>
</dbReference>
<feature type="transmembrane region" description="Helical" evidence="8">
    <location>
        <begin position="168"/>
        <end position="185"/>
    </location>
</feature>
<dbReference type="PROSITE" id="PS00872">
    <property type="entry name" value="NA_GALACTOSIDE_SYMP"/>
    <property type="match status" value="1"/>
</dbReference>
<evidence type="ECO:0000256" key="7">
    <source>
        <dbReference type="ARBA" id="ARBA00023136"/>
    </source>
</evidence>
<reference evidence="9 10" key="1">
    <citation type="submission" date="2023-12" db="EMBL/GenBank/DDBJ databases">
        <title>Description of an unclassified Opitutus bacterium of Verrucomicrobiota.</title>
        <authorList>
            <person name="Zhang D.-F."/>
        </authorList>
    </citation>
    <scope>NUCLEOTIDE SEQUENCE [LARGE SCALE GENOMIC DNA]</scope>
    <source>
        <strain evidence="9 10">WL0086</strain>
    </source>
</reference>
<keyword evidence="10" id="KW-1185">Reference proteome</keyword>
<gene>
    <name evidence="9" type="ORF">K1X11_022835</name>
</gene>
<accession>A0ABZ1CBI1</accession>
<keyword evidence="3" id="KW-0813">Transport</keyword>
<dbReference type="PANTHER" id="PTHR11328:SF24">
    <property type="entry name" value="MAJOR FACILITATOR SUPERFAMILY (MFS) PROFILE DOMAIN-CONTAINING PROTEIN"/>
    <property type="match status" value="1"/>
</dbReference>
<keyword evidence="6 8" id="KW-1133">Transmembrane helix</keyword>
<feature type="transmembrane region" description="Helical" evidence="8">
    <location>
        <begin position="251"/>
        <end position="277"/>
    </location>
</feature>
<evidence type="ECO:0000256" key="6">
    <source>
        <dbReference type="ARBA" id="ARBA00022989"/>
    </source>
</evidence>
<dbReference type="InterPro" id="IPR036259">
    <property type="entry name" value="MFS_trans_sf"/>
</dbReference>
<comment type="similarity">
    <text evidence="2">Belongs to the sodium:galactoside symporter (TC 2.A.2) family.</text>
</comment>
<keyword evidence="5 8" id="KW-0812">Transmembrane</keyword>
<dbReference type="EMBL" id="CP139781">
    <property type="protein sequence ID" value="WRQ87660.1"/>
    <property type="molecule type" value="Genomic_DNA"/>
</dbReference>
<feature type="transmembrane region" description="Helical" evidence="8">
    <location>
        <begin position="345"/>
        <end position="364"/>
    </location>
</feature>
<protein>
    <submittedName>
        <fullName evidence="9">MFS transporter</fullName>
    </submittedName>
</protein>
<evidence type="ECO:0000256" key="5">
    <source>
        <dbReference type="ARBA" id="ARBA00022692"/>
    </source>
</evidence>
<keyword evidence="7 8" id="KW-0472">Membrane</keyword>
<feature type="transmembrane region" description="Helical" evidence="8">
    <location>
        <begin position="394"/>
        <end position="411"/>
    </location>
</feature>
<evidence type="ECO:0000256" key="1">
    <source>
        <dbReference type="ARBA" id="ARBA00004651"/>
    </source>
</evidence>
<sequence>MIPPPLDPAHKRVPVSEKVAYGLGAVIDMWGNWLYVGMVWTVFGFYLHVSSSLIGIALMLNRLFDAVSDPFFGWWSDNVRTRWGRRRPFILVGSILAGIGLPLLFAVPQDWSEMQYFWWMVGSSAVYITIVSCVMMPYNSLGYEMTPDYHERTQIFAIRGAIQKGPEVFMFFASAFVTWSIWTDADTGRVDYLRGAQIYTAGLGLIMMIVGVVIFKTTRERYYEGVVAQHQEKTKVAETIWQTIKCKPFRAILAMAFAYGMGTSMVGTLGFHCTVYYVCSGDQSLGSQWNAYMGLMGMVMGLSGVPFFSWVSRKVGKRGAMKTVQFAAIAVFAATWWLYTPEVVWLQMFATGLIAFTGAGFNMLDGSMMADVLDADELETGKRREGAFAACRSWILKVGMAAGIGASGMILQATGFNSELAEQSAQTIFNIRFYLAAIPIVGLVIALVALYRFPLTPSRMAEIRGELESRRGTV</sequence>
<name>A0ABZ1CBI1_9BACT</name>
<dbReference type="Proteomes" id="UP000738431">
    <property type="component" value="Chromosome"/>
</dbReference>
<feature type="transmembrane region" description="Helical" evidence="8">
    <location>
        <begin position="431"/>
        <end position="451"/>
    </location>
</feature>
<dbReference type="RefSeq" id="WP_221030182.1">
    <property type="nucleotide sequence ID" value="NZ_CP139781.1"/>
</dbReference>
<keyword evidence="4" id="KW-1003">Cell membrane</keyword>
<organism evidence="9 10">
    <name type="scientific">Actomonas aquatica</name>
    <dbReference type="NCBI Taxonomy" id="2866162"/>
    <lineage>
        <taxon>Bacteria</taxon>
        <taxon>Pseudomonadati</taxon>
        <taxon>Verrucomicrobiota</taxon>
        <taxon>Opitutia</taxon>
        <taxon>Opitutales</taxon>
        <taxon>Opitutaceae</taxon>
        <taxon>Actomonas</taxon>
    </lineage>
</organism>
<dbReference type="Gene3D" id="1.20.1250.20">
    <property type="entry name" value="MFS general substrate transporter like domains"/>
    <property type="match status" value="1"/>
</dbReference>
<evidence type="ECO:0000256" key="4">
    <source>
        <dbReference type="ARBA" id="ARBA00022475"/>
    </source>
</evidence>
<evidence type="ECO:0000256" key="8">
    <source>
        <dbReference type="SAM" id="Phobius"/>
    </source>
</evidence>
<evidence type="ECO:0000256" key="2">
    <source>
        <dbReference type="ARBA" id="ARBA00009617"/>
    </source>
</evidence>
<feature type="transmembrane region" description="Helical" evidence="8">
    <location>
        <begin position="33"/>
        <end position="60"/>
    </location>
</feature>
<dbReference type="PANTHER" id="PTHR11328">
    <property type="entry name" value="MAJOR FACILITATOR SUPERFAMILY DOMAIN-CONTAINING PROTEIN"/>
    <property type="match status" value="1"/>
</dbReference>
<evidence type="ECO:0000313" key="10">
    <source>
        <dbReference type="Proteomes" id="UP000738431"/>
    </source>
</evidence>
<evidence type="ECO:0000313" key="9">
    <source>
        <dbReference type="EMBL" id="WRQ87660.1"/>
    </source>
</evidence>
<feature type="transmembrane region" description="Helical" evidence="8">
    <location>
        <begin position="197"/>
        <end position="215"/>
    </location>
</feature>
<feature type="transmembrane region" description="Helical" evidence="8">
    <location>
        <begin position="117"/>
        <end position="138"/>
    </location>
</feature>
<dbReference type="InterPro" id="IPR018043">
    <property type="entry name" value="Na/Gal_symport_CS"/>
</dbReference>
<evidence type="ECO:0000256" key="3">
    <source>
        <dbReference type="ARBA" id="ARBA00022448"/>
    </source>
</evidence>
<dbReference type="SUPFAM" id="SSF103473">
    <property type="entry name" value="MFS general substrate transporter"/>
    <property type="match status" value="1"/>
</dbReference>
<feature type="transmembrane region" description="Helical" evidence="8">
    <location>
        <begin position="289"/>
        <end position="311"/>
    </location>
</feature>
<feature type="transmembrane region" description="Helical" evidence="8">
    <location>
        <begin position="88"/>
        <end position="105"/>
    </location>
</feature>
<comment type="subcellular location">
    <subcellularLocation>
        <location evidence="1">Cell membrane</location>
        <topology evidence="1">Multi-pass membrane protein</topology>
    </subcellularLocation>
</comment>
<feature type="transmembrane region" description="Helical" evidence="8">
    <location>
        <begin position="323"/>
        <end position="339"/>
    </location>
</feature>
<dbReference type="InterPro" id="IPR039672">
    <property type="entry name" value="MFS_2"/>
</dbReference>